<reference evidence="1 2" key="1">
    <citation type="submission" date="2017-05" db="EMBL/GenBank/DDBJ databases">
        <authorList>
            <person name="Varghese N."/>
            <person name="Submissions S."/>
        </authorList>
    </citation>
    <scope>NUCLEOTIDE SEQUENCE [LARGE SCALE GENOMIC DNA]</scope>
    <source>
        <strain evidence="1 2">DSM 21342</strain>
    </source>
</reference>
<dbReference type="Proteomes" id="UP000315971">
    <property type="component" value="Unassembled WGS sequence"/>
</dbReference>
<accession>A0A521AV77</accession>
<gene>
    <name evidence="1" type="ORF">SAMN06265350_101440</name>
</gene>
<sequence>MKKLYTIAVSLMVLGCTTDKGKFDYAPNEIITIKGIEDSYTKISEFERITLDPVVTSTDKNADFEYTWGMYETGVALKLDTIAKTKALDYLIKQPAKGWVLVFKAKNKHTGLSQFFSSNIEVTTQFTRGWYVAKDDGSQTDVDLFKTPVNIVPDGKVENVYSFVNGKKIPGKASLFSFAGKYKSTVTGVLADTRSLFVLTDKDASVVDINTLKEIRDLDRLFYAVPSTKAPLIATAGNGALYFVNDGGVHTIASATINSGQFGAKRMKDDLNTPYKVSKYFMTSNFNNPIFFDEETSSFISCTAFTNSLTAIPNYTPSKLSVNNNNKQLLYMGIKTPSPYLGYAVLQDKTKPSMKVLYSINAANLSAFNITVIDTIRAQAVGTNPASKMYNASNFTLLQGDENLLYFTAGNEVWSRNLSNKAERLQYTVPAGEVITYIRHRKYTGTGAEAPYSYNYVMIGTKIGANYKVRMFTKSSSGDLTATPAFTLDGTGSVGDVIYVSPLVNKVFDDTYINSF</sequence>
<protein>
    <submittedName>
        <fullName evidence="1">PKD-like family protein</fullName>
    </submittedName>
</protein>
<dbReference type="InterPro" id="IPR032183">
    <property type="entry name" value="PKD-like"/>
</dbReference>
<evidence type="ECO:0000313" key="1">
    <source>
        <dbReference type="EMBL" id="SMO38748.1"/>
    </source>
</evidence>
<evidence type="ECO:0000313" key="2">
    <source>
        <dbReference type="Proteomes" id="UP000315971"/>
    </source>
</evidence>
<dbReference type="PROSITE" id="PS51257">
    <property type="entry name" value="PROKAR_LIPOPROTEIN"/>
    <property type="match status" value="1"/>
</dbReference>
<dbReference type="EMBL" id="FXSZ01000001">
    <property type="protein sequence ID" value="SMO38748.1"/>
    <property type="molecule type" value="Genomic_DNA"/>
</dbReference>
<organism evidence="1 2">
    <name type="scientific">Solitalea koreensis</name>
    <dbReference type="NCBI Taxonomy" id="543615"/>
    <lineage>
        <taxon>Bacteria</taxon>
        <taxon>Pseudomonadati</taxon>
        <taxon>Bacteroidota</taxon>
        <taxon>Sphingobacteriia</taxon>
        <taxon>Sphingobacteriales</taxon>
        <taxon>Sphingobacteriaceae</taxon>
        <taxon>Solitalea</taxon>
    </lineage>
</organism>
<name>A0A521AV77_9SPHI</name>
<dbReference type="Pfam" id="PF16407">
    <property type="entry name" value="PKD_2"/>
    <property type="match status" value="1"/>
</dbReference>
<dbReference type="RefSeq" id="WP_142601059.1">
    <property type="nucleotide sequence ID" value="NZ_FXSZ01000001.1"/>
</dbReference>
<dbReference type="AlphaFoldDB" id="A0A521AV77"/>
<proteinExistence type="predicted"/>
<keyword evidence="2" id="KW-1185">Reference proteome</keyword>
<dbReference type="OrthoDB" id="1061929at2"/>